<gene>
    <name evidence="10" type="ORF">STVIR_4647</name>
</gene>
<feature type="compositionally biased region" description="Low complexity" evidence="8">
    <location>
        <begin position="386"/>
        <end position="420"/>
    </location>
</feature>
<keyword evidence="6 7" id="KW-0067">ATP-binding</keyword>
<dbReference type="Proteomes" id="UP000011205">
    <property type="component" value="Unassembled WGS sequence"/>
</dbReference>
<dbReference type="AlphaFoldDB" id="L8PD79"/>
<evidence type="ECO:0000313" key="10">
    <source>
        <dbReference type="EMBL" id="ELS54385.1"/>
    </source>
</evidence>
<evidence type="ECO:0000256" key="3">
    <source>
        <dbReference type="ARBA" id="ARBA00022679"/>
    </source>
</evidence>
<feature type="compositionally biased region" description="Pro residues" evidence="8">
    <location>
        <begin position="376"/>
        <end position="385"/>
    </location>
</feature>
<dbReference type="EMBL" id="AMLP01000137">
    <property type="protein sequence ID" value="ELS54385.1"/>
    <property type="molecule type" value="Genomic_DNA"/>
</dbReference>
<name>L8PD79_STRVR</name>
<feature type="domain" description="Protein kinase" evidence="9">
    <location>
        <begin position="15"/>
        <end position="270"/>
    </location>
</feature>
<dbReference type="PANTHER" id="PTHR43289">
    <property type="entry name" value="MITOGEN-ACTIVATED PROTEIN KINASE KINASE KINASE 20-RELATED"/>
    <property type="match status" value="1"/>
</dbReference>
<dbReference type="PROSITE" id="PS50011">
    <property type="entry name" value="PROTEIN_KINASE_DOM"/>
    <property type="match status" value="1"/>
</dbReference>
<organism evidence="10 11">
    <name type="scientific">Streptomyces viridochromogenes Tue57</name>
    <dbReference type="NCBI Taxonomy" id="1160705"/>
    <lineage>
        <taxon>Bacteria</taxon>
        <taxon>Bacillati</taxon>
        <taxon>Actinomycetota</taxon>
        <taxon>Actinomycetes</taxon>
        <taxon>Kitasatosporales</taxon>
        <taxon>Streptomycetaceae</taxon>
        <taxon>Streptomyces</taxon>
    </lineage>
</organism>
<dbReference type="CDD" id="cd14014">
    <property type="entry name" value="STKc_PknB_like"/>
    <property type="match status" value="1"/>
</dbReference>
<evidence type="ECO:0000256" key="5">
    <source>
        <dbReference type="ARBA" id="ARBA00022777"/>
    </source>
</evidence>
<evidence type="ECO:0000259" key="9">
    <source>
        <dbReference type="PROSITE" id="PS50011"/>
    </source>
</evidence>
<dbReference type="PANTHER" id="PTHR43289:SF6">
    <property type="entry name" value="SERINE_THREONINE-PROTEIN KINASE NEKL-3"/>
    <property type="match status" value="1"/>
</dbReference>
<evidence type="ECO:0000256" key="6">
    <source>
        <dbReference type="ARBA" id="ARBA00022840"/>
    </source>
</evidence>
<evidence type="ECO:0000256" key="1">
    <source>
        <dbReference type="ARBA" id="ARBA00012513"/>
    </source>
</evidence>
<feature type="compositionally biased region" description="Low complexity" evidence="8">
    <location>
        <begin position="350"/>
        <end position="368"/>
    </location>
</feature>
<dbReference type="Pfam" id="PF00069">
    <property type="entry name" value="Pkinase"/>
    <property type="match status" value="1"/>
</dbReference>
<proteinExistence type="predicted"/>
<evidence type="ECO:0000256" key="4">
    <source>
        <dbReference type="ARBA" id="ARBA00022741"/>
    </source>
</evidence>
<protein>
    <recommendedName>
        <fullName evidence="1">non-specific serine/threonine protein kinase</fullName>
        <ecNumber evidence="1">2.7.11.1</ecNumber>
    </recommendedName>
</protein>
<dbReference type="Gene3D" id="1.10.510.10">
    <property type="entry name" value="Transferase(Phosphotransferase) domain 1"/>
    <property type="match status" value="1"/>
</dbReference>
<sequence length="434" mass="45348">MGTGTWYVVLVAERYRLEQPLGRGAMGEVWCARDELLGRRVAVKLLVAEADETATRRFRREAEIAARLNHPHVVALYDAGAHEGRLFLAMEFVDGGSLAGQLAVHGVLPPEQVARIAAQIATGLSTAHQQGVIHRDIKPSNLLLSTDGTAKISDFGIARIVHETSAPLTMTGQILGTSSYLAPERALGRPAGPASDVYSLGCVLYELLTGRPPFLADTAAAVVHQHVDAIPARPGDLRPGLPGSFGDYLLRLLAKEPGHRPTAERVADWFTAWNTDQHAPASVPHMTRHAAAAPLSPPPPARQHARRRTTVLLGTAGAVLFGSSVLLGTTLGSQADGRPGGAGPSPTPTAPTNTPTGPTTTPGEPSSPRQTGAPTTAPPAAPPPAHRTSPTPTARPTSATPSATPTESATSPEPAATPMKPAKKKGPKRKSTAR</sequence>
<dbReference type="InterPro" id="IPR008271">
    <property type="entry name" value="Ser/Thr_kinase_AS"/>
</dbReference>
<feature type="binding site" evidence="7">
    <location>
        <position position="44"/>
    </location>
    <ligand>
        <name>ATP</name>
        <dbReference type="ChEBI" id="CHEBI:30616"/>
    </ligand>
</feature>
<dbReference type="EC" id="2.7.11.1" evidence="1"/>
<dbReference type="PROSITE" id="PS00108">
    <property type="entry name" value="PROTEIN_KINASE_ST"/>
    <property type="match status" value="1"/>
</dbReference>
<keyword evidence="3" id="KW-0808">Transferase</keyword>
<keyword evidence="2 10" id="KW-0723">Serine/threonine-protein kinase</keyword>
<accession>L8PD79</accession>
<dbReference type="InterPro" id="IPR011009">
    <property type="entry name" value="Kinase-like_dom_sf"/>
</dbReference>
<evidence type="ECO:0000256" key="2">
    <source>
        <dbReference type="ARBA" id="ARBA00022527"/>
    </source>
</evidence>
<dbReference type="FunFam" id="1.10.510.10:FF:000021">
    <property type="entry name" value="Serine/threonine protein kinase"/>
    <property type="match status" value="1"/>
</dbReference>
<dbReference type="GO" id="GO:0005524">
    <property type="term" value="F:ATP binding"/>
    <property type="evidence" value="ECO:0007669"/>
    <property type="project" value="UniProtKB-UniRule"/>
</dbReference>
<evidence type="ECO:0000256" key="7">
    <source>
        <dbReference type="PROSITE-ProRule" id="PRU10141"/>
    </source>
</evidence>
<evidence type="ECO:0000313" key="11">
    <source>
        <dbReference type="Proteomes" id="UP000011205"/>
    </source>
</evidence>
<dbReference type="PATRIC" id="fig|1160705.3.peg.4592"/>
<feature type="region of interest" description="Disordered" evidence="8">
    <location>
        <begin position="286"/>
        <end position="306"/>
    </location>
</feature>
<dbReference type="Gene3D" id="3.30.200.20">
    <property type="entry name" value="Phosphorylase Kinase, domain 1"/>
    <property type="match status" value="1"/>
</dbReference>
<keyword evidence="5 10" id="KW-0418">Kinase</keyword>
<dbReference type="InterPro" id="IPR000719">
    <property type="entry name" value="Prot_kinase_dom"/>
</dbReference>
<dbReference type="GO" id="GO:0004674">
    <property type="term" value="F:protein serine/threonine kinase activity"/>
    <property type="evidence" value="ECO:0007669"/>
    <property type="project" value="UniProtKB-KW"/>
</dbReference>
<dbReference type="SUPFAM" id="SSF56112">
    <property type="entry name" value="Protein kinase-like (PK-like)"/>
    <property type="match status" value="1"/>
</dbReference>
<dbReference type="InterPro" id="IPR017441">
    <property type="entry name" value="Protein_kinase_ATP_BS"/>
</dbReference>
<reference evidence="10 11" key="1">
    <citation type="journal article" date="2013" name="Genome Announc.">
        <title>Draft Genome Sequence of Streptomyces viridochromogenes Strain Tu57, Producer of Avilamycin.</title>
        <authorList>
            <person name="Gruning B.A."/>
            <person name="Erxleben A."/>
            <person name="Hahnlein A."/>
            <person name="Gunther S."/>
        </authorList>
    </citation>
    <scope>NUCLEOTIDE SEQUENCE [LARGE SCALE GENOMIC DNA]</scope>
    <source>
        <strain evidence="10 11">Tue57</strain>
    </source>
</reference>
<dbReference type="PROSITE" id="PS00107">
    <property type="entry name" value="PROTEIN_KINASE_ATP"/>
    <property type="match status" value="1"/>
</dbReference>
<comment type="caution">
    <text evidence="10">The sequence shown here is derived from an EMBL/GenBank/DDBJ whole genome shotgun (WGS) entry which is preliminary data.</text>
</comment>
<feature type="compositionally biased region" description="Basic residues" evidence="8">
    <location>
        <begin position="421"/>
        <end position="434"/>
    </location>
</feature>
<keyword evidence="4 7" id="KW-0547">Nucleotide-binding</keyword>
<dbReference type="SMART" id="SM00220">
    <property type="entry name" value="S_TKc"/>
    <property type="match status" value="1"/>
</dbReference>
<evidence type="ECO:0000256" key="8">
    <source>
        <dbReference type="SAM" id="MobiDB-lite"/>
    </source>
</evidence>
<feature type="region of interest" description="Disordered" evidence="8">
    <location>
        <begin position="331"/>
        <end position="434"/>
    </location>
</feature>